<sequence length="360" mass="42102">MRQDTFQIFLVVCLMLIASYECKRMGSSDKVVIGILTLPSSYSDYPYQKYSQIVRAYVQNIQDSGKAIAVPINWDSTEEELDDILSKVNGVFFTGGGVQFMEENSVEQYYLKTVTYIIEKSKSFNDEDNYFPIWGTCLGFQVINYVTAGNDLSIMIRKLGDTANHNLYDIDVESRLFKNMPKDLINWLQEGSPAFFSHEDGIVKSKADENENLSENVVFTSLSKTDDGEEFIASIEFQDYPIYAVQFHPEKNLFEPKVDANRDELSLNVCRYFIEFFIKECQKNKNQFENKEEIKQLRVDNFQWVEIEQSHYSSLYFLENANNPDIDYDDRYGPRHYFIQNKQNRKIKTQQRAIRQNNIQ</sequence>
<dbReference type="PANTHER" id="PTHR11315:SF0">
    <property type="entry name" value="FOLATE GAMMA-GLUTAMYL HYDROLASE"/>
    <property type="match status" value="1"/>
</dbReference>
<keyword evidence="10" id="KW-0315">Glutamine amidotransferase</keyword>
<dbReference type="STRING" id="312017.W7XI47"/>
<comment type="catalytic activity">
    <reaction evidence="8">
        <text>(6S)-5,6,7,8-tetrahydrofolyl-(gamma-L-Glu)(n) + (n-1) H2O = (6S)-5,6,7,8-tetrahydrofolate + (n-1) L-glutamate</text>
        <dbReference type="Rhea" id="RHEA:56784"/>
        <dbReference type="Rhea" id="RHEA-COMP:14738"/>
        <dbReference type="ChEBI" id="CHEBI:15377"/>
        <dbReference type="ChEBI" id="CHEBI:29985"/>
        <dbReference type="ChEBI" id="CHEBI:57453"/>
        <dbReference type="ChEBI" id="CHEBI:141005"/>
        <dbReference type="EC" id="3.4.19.9"/>
    </reaction>
</comment>
<comment type="similarity">
    <text evidence="2">Belongs to the peptidase C26 family.</text>
</comment>
<dbReference type="InterPro" id="IPR029062">
    <property type="entry name" value="Class_I_gatase-like"/>
</dbReference>
<reference evidence="11" key="1">
    <citation type="journal article" date="2006" name="PLoS Biol.">
        <title>Macronuclear genome sequence of the ciliate Tetrahymena thermophila, a model eukaryote.</title>
        <authorList>
            <person name="Eisen J.A."/>
            <person name="Coyne R.S."/>
            <person name="Wu M."/>
            <person name="Wu D."/>
            <person name="Thiagarajan M."/>
            <person name="Wortman J.R."/>
            <person name="Badger J.H."/>
            <person name="Ren Q."/>
            <person name="Amedeo P."/>
            <person name="Jones K.M."/>
            <person name="Tallon L.J."/>
            <person name="Delcher A.L."/>
            <person name="Salzberg S.L."/>
            <person name="Silva J.C."/>
            <person name="Haas B.J."/>
            <person name="Majoros W.H."/>
            <person name="Farzad M."/>
            <person name="Carlton J.M."/>
            <person name="Smith R.K. Jr."/>
            <person name="Garg J."/>
            <person name="Pearlman R.E."/>
            <person name="Karrer K.M."/>
            <person name="Sun L."/>
            <person name="Manning G."/>
            <person name="Elde N.C."/>
            <person name="Turkewitz A.P."/>
            <person name="Asai D.J."/>
            <person name="Wilkes D.E."/>
            <person name="Wang Y."/>
            <person name="Cai H."/>
            <person name="Collins K."/>
            <person name="Stewart B.A."/>
            <person name="Lee S.R."/>
            <person name="Wilamowska K."/>
            <person name="Weinberg Z."/>
            <person name="Ruzzo W.L."/>
            <person name="Wloga D."/>
            <person name="Gaertig J."/>
            <person name="Frankel J."/>
            <person name="Tsao C.-C."/>
            <person name="Gorovsky M.A."/>
            <person name="Keeling P.J."/>
            <person name="Waller R.F."/>
            <person name="Patron N.J."/>
            <person name="Cherry J.M."/>
            <person name="Stover N.A."/>
            <person name="Krieger C.J."/>
            <person name="del Toro C."/>
            <person name="Ryder H.F."/>
            <person name="Williamson S.C."/>
            <person name="Barbeau R.A."/>
            <person name="Hamilton E.P."/>
            <person name="Orias E."/>
        </authorList>
    </citation>
    <scope>NUCLEOTIDE SEQUENCE [LARGE SCALE GENOMIC DNA]</scope>
    <source>
        <strain evidence="11">SB210</strain>
    </source>
</reference>
<feature type="signal peptide" evidence="9">
    <location>
        <begin position="1"/>
        <end position="22"/>
    </location>
</feature>
<feature type="active site" description="Nucleophile" evidence="7 8">
    <location>
        <position position="137"/>
    </location>
</feature>
<evidence type="ECO:0000256" key="2">
    <source>
        <dbReference type="ARBA" id="ARBA00011083"/>
    </source>
</evidence>
<feature type="active site" description="Proton donor" evidence="7">
    <location>
        <position position="248"/>
    </location>
</feature>
<evidence type="ECO:0000256" key="4">
    <source>
        <dbReference type="ARBA" id="ARBA00022525"/>
    </source>
</evidence>
<accession>W7XI47</accession>
<dbReference type="GO" id="GO:0005576">
    <property type="term" value="C:extracellular region"/>
    <property type="evidence" value="ECO:0007669"/>
    <property type="project" value="UniProtKB-SubCell"/>
</dbReference>
<feature type="chain" id="PRO_5004903710" description="folate gamma-glutamyl hydrolase" evidence="9">
    <location>
        <begin position="23"/>
        <end position="360"/>
    </location>
</feature>
<dbReference type="EMBL" id="GG662699">
    <property type="protein sequence ID" value="EWS74311.1"/>
    <property type="molecule type" value="Genomic_DNA"/>
</dbReference>
<dbReference type="GO" id="GO:0005773">
    <property type="term" value="C:vacuole"/>
    <property type="evidence" value="ECO:0007669"/>
    <property type="project" value="TreeGrafter"/>
</dbReference>
<protein>
    <recommendedName>
        <fullName evidence="3 8">folate gamma-glutamyl hydrolase</fullName>
        <ecNumber evidence="3 8">3.4.19.9</ecNumber>
    </recommendedName>
</protein>
<dbReference type="PANTHER" id="PTHR11315">
    <property type="entry name" value="PROTEASE FAMILY C26 GAMMA-GLUTAMYL HYDROLASE"/>
    <property type="match status" value="1"/>
</dbReference>
<evidence type="ECO:0000256" key="3">
    <source>
        <dbReference type="ARBA" id="ARBA00012886"/>
    </source>
</evidence>
<organism evidence="10 11">
    <name type="scientific">Tetrahymena thermophila (strain SB210)</name>
    <dbReference type="NCBI Taxonomy" id="312017"/>
    <lineage>
        <taxon>Eukaryota</taxon>
        <taxon>Sar</taxon>
        <taxon>Alveolata</taxon>
        <taxon>Ciliophora</taxon>
        <taxon>Intramacronucleata</taxon>
        <taxon>Oligohymenophorea</taxon>
        <taxon>Hymenostomatida</taxon>
        <taxon>Tetrahymenina</taxon>
        <taxon>Tetrahymenidae</taxon>
        <taxon>Tetrahymena</taxon>
    </lineage>
</organism>
<keyword evidence="6 8" id="KW-0378">Hydrolase</keyword>
<dbReference type="RefSeq" id="XP_012653132.1">
    <property type="nucleotide sequence ID" value="XM_012797678.1"/>
</dbReference>
<keyword evidence="4" id="KW-0964">Secreted</keyword>
<dbReference type="EC" id="3.4.19.9" evidence="3 8"/>
<evidence type="ECO:0000256" key="7">
    <source>
        <dbReference type="PIRSR" id="PIRSR615527-1"/>
    </source>
</evidence>
<dbReference type="SUPFAM" id="SSF52317">
    <property type="entry name" value="Class I glutamine amidotransferase-like"/>
    <property type="match status" value="1"/>
</dbReference>
<dbReference type="GO" id="GO:0046900">
    <property type="term" value="P:tetrahydrofolylpolyglutamate metabolic process"/>
    <property type="evidence" value="ECO:0007669"/>
    <property type="project" value="TreeGrafter"/>
</dbReference>
<dbReference type="KEGG" id="tet:TTHERM_000129409"/>
<dbReference type="GeneID" id="24437417"/>
<dbReference type="Gene3D" id="3.40.50.880">
    <property type="match status" value="1"/>
</dbReference>
<dbReference type="AlphaFoldDB" id="W7XI47"/>
<keyword evidence="5 9" id="KW-0732">Signal</keyword>
<keyword evidence="11" id="KW-1185">Reference proteome</keyword>
<proteinExistence type="inferred from homology"/>
<dbReference type="PROSITE" id="PS51275">
    <property type="entry name" value="PEPTIDASE_C26_GGH"/>
    <property type="match status" value="1"/>
</dbReference>
<evidence type="ECO:0000256" key="8">
    <source>
        <dbReference type="PROSITE-ProRule" id="PRU00607"/>
    </source>
</evidence>
<evidence type="ECO:0000256" key="5">
    <source>
        <dbReference type="ARBA" id="ARBA00022729"/>
    </source>
</evidence>
<comment type="subcellular location">
    <subcellularLocation>
        <location evidence="1">Secreted</location>
        <location evidence="1">Extracellular space</location>
    </subcellularLocation>
</comment>
<name>W7XI47_TETTS</name>
<gene>
    <name evidence="10" type="ORF">TTHERM_000129409</name>
</gene>
<dbReference type="InParanoid" id="W7XI47"/>
<dbReference type="GO" id="GO:0034722">
    <property type="term" value="F:gamma-glutamyl-peptidase activity"/>
    <property type="evidence" value="ECO:0007669"/>
    <property type="project" value="UniProtKB-UniRule"/>
</dbReference>
<evidence type="ECO:0000256" key="6">
    <source>
        <dbReference type="ARBA" id="ARBA00022801"/>
    </source>
</evidence>
<dbReference type="PROSITE" id="PS51273">
    <property type="entry name" value="GATASE_TYPE_1"/>
    <property type="match status" value="1"/>
</dbReference>
<evidence type="ECO:0000256" key="9">
    <source>
        <dbReference type="SAM" id="SignalP"/>
    </source>
</evidence>
<dbReference type="Pfam" id="PF07722">
    <property type="entry name" value="Peptidase_C26"/>
    <property type="match status" value="1"/>
</dbReference>
<dbReference type="Proteomes" id="UP000009168">
    <property type="component" value="Unassembled WGS sequence"/>
</dbReference>
<feature type="active site" evidence="8">
    <location>
        <position position="248"/>
    </location>
</feature>
<evidence type="ECO:0000256" key="1">
    <source>
        <dbReference type="ARBA" id="ARBA00004239"/>
    </source>
</evidence>
<evidence type="ECO:0000313" key="10">
    <source>
        <dbReference type="EMBL" id="EWS74311.1"/>
    </source>
</evidence>
<evidence type="ECO:0000313" key="11">
    <source>
        <dbReference type="Proteomes" id="UP000009168"/>
    </source>
</evidence>
<dbReference type="InterPro" id="IPR011697">
    <property type="entry name" value="Peptidase_C26"/>
</dbReference>
<dbReference type="InterPro" id="IPR015527">
    <property type="entry name" value="Pept_C26_g-glut_hydrolase"/>
</dbReference>
<dbReference type="OrthoDB" id="64220at2759"/>